<dbReference type="AlphaFoldDB" id="A0A2M4CFN6"/>
<organism evidence="1">
    <name type="scientific">Anopheles marajoara</name>
    <dbReference type="NCBI Taxonomy" id="58244"/>
    <lineage>
        <taxon>Eukaryota</taxon>
        <taxon>Metazoa</taxon>
        <taxon>Ecdysozoa</taxon>
        <taxon>Arthropoda</taxon>
        <taxon>Hexapoda</taxon>
        <taxon>Insecta</taxon>
        <taxon>Pterygota</taxon>
        <taxon>Neoptera</taxon>
        <taxon>Endopterygota</taxon>
        <taxon>Diptera</taxon>
        <taxon>Nematocera</taxon>
        <taxon>Culicoidea</taxon>
        <taxon>Culicidae</taxon>
        <taxon>Anophelinae</taxon>
        <taxon>Anopheles</taxon>
    </lineage>
</organism>
<proteinExistence type="predicted"/>
<protein>
    <submittedName>
        <fullName evidence="1">Putative secreted protein</fullName>
    </submittedName>
</protein>
<name>A0A2M4CFN6_9DIPT</name>
<reference evidence="1" key="1">
    <citation type="submission" date="2018-01" db="EMBL/GenBank/DDBJ databases">
        <title>An insight into the sialome of Amazonian anophelines.</title>
        <authorList>
            <person name="Ribeiro J.M."/>
            <person name="Scarpassa V."/>
            <person name="Calvo E."/>
        </authorList>
    </citation>
    <scope>NUCLEOTIDE SEQUENCE</scope>
    <source>
        <tissue evidence="1">Salivary glands</tissue>
    </source>
</reference>
<sequence>MCRILFSLSSLPQSLSQSRYLSHTSRPRCGTEFPSRMVVWGSCDHQSPKGRCKRRPCALVFFILKC</sequence>
<dbReference type="EMBL" id="GGFJ01014993">
    <property type="protein sequence ID" value="MBW64134.1"/>
    <property type="molecule type" value="Transcribed_RNA"/>
</dbReference>
<evidence type="ECO:0000313" key="1">
    <source>
        <dbReference type="EMBL" id="MBW64134.1"/>
    </source>
</evidence>
<accession>A0A2M4CFN6</accession>